<keyword evidence="8" id="KW-1185">Reference proteome</keyword>
<dbReference type="SFLD" id="SFLDG01604">
    <property type="entry name" value="Terpene_Cyclase_Like_1_C_Termi"/>
    <property type="match status" value="1"/>
</dbReference>
<dbReference type="FunFam" id="1.10.600.10:FF:000007">
    <property type="entry name" value="Isoprene synthase, chloroplastic"/>
    <property type="match status" value="1"/>
</dbReference>
<dbReference type="SUPFAM" id="SSF48576">
    <property type="entry name" value="Terpenoid synthases"/>
    <property type="match status" value="1"/>
</dbReference>
<dbReference type="FunFam" id="1.50.10.130:FF:000001">
    <property type="entry name" value="Isoprene synthase, chloroplastic"/>
    <property type="match status" value="1"/>
</dbReference>
<gene>
    <name evidence="7" type="ORF">RGQ29_006392</name>
</gene>
<comment type="cofactor">
    <cofactor evidence="1">
        <name>Mg(2+)</name>
        <dbReference type="ChEBI" id="CHEBI:18420"/>
    </cofactor>
</comment>
<proteinExistence type="predicted"/>
<dbReference type="InterPro" id="IPR001906">
    <property type="entry name" value="Terpene_synth_N"/>
</dbReference>
<evidence type="ECO:0008006" key="9">
    <source>
        <dbReference type="Google" id="ProtNLM"/>
    </source>
</evidence>
<feature type="domain" description="Terpene synthase N-terminal" evidence="5">
    <location>
        <begin position="30"/>
        <end position="206"/>
    </location>
</feature>
<dbReference type="InterPro" id="IPR050148">
    <property type="entry name" value="Terpene_synthase-like"/>
</dbReference>
<evidence type="ECO:0000256" key="3">
    <source>
        <dbReference type="ARBA" id="ARBA00022842"/>
    </source>
</evidence>
<evidence type="ECO:0000256" key="1">
    <source>
        <dbReference type="ARBA" id="ARBA00001946"/>
    </source>
</evidence>
<dbReference type="Gene3D" id="1.10.600.10">
    <property type="entry name" value="Farnesyl Diphosphate Synthase"/>
    <property type="match status" value="1"/>
</dbReference>
<keyword evidence="2" id="KW-0479">Metal-binding</keyword>
<keyword evidence="3" id="KW-0460">Magnesium</keyword>
<dbReference type="InterPro" id="IPR034741">
    <property type="entry name" value="Terpene_cyclase-like_1_C"/>
</dbReference>
<dbReference type="AlphaFoldDB" id="A0AAN7IC70"/>
<reference evidence="7 8" key="1">
    <citation type="journal article" date="2023" name="G3 (Bethesda)">
        <title>A haplotype-resolved chromosome-scale genome for Quercus rubra L. provides insights into the genetics of adaptive traits for red oak species.</title>
        <authorList>
            <person name="Kapoor B."/>
            <person name="Jenkins J."/>
            <person name="Schmutz J."/>
            <person name="Zhebentyayeva T."/>
            <person name="Kuelheim C."/>
            <person name="Coggeshall M."/>
            <person name="Heim C."/>
            <person name="Lasky J.R."/>
            <person name="Leites L."/>
            <person name="Islam-Faridi N."/>
            <person name="Romero-Severson J."/>
            <person name="DeLeo V.L."/>
            <person name="Lucas S.M."/>
            <person name="Lazic D."/>
            <person name="Gailing O."/>
            <person name="Carlson J."/>
            <person name="Staton M."/>
        </authorList>
    </citation>
    <scope>NUCLEOTIDE SEQUENCE [LARGE SCALE GENOMIC DNA]</scope>
    <source>
        <strain evidence="7">Pseudo-F2</strain>
    </source>
</reference>
<evidence type="ECO:0000313" key="8">
    <source>
        <dbReference type="Proteomes" id="UP001324115"/>
    </source>
</evidence>
<dbReference type="Gene3D" id="1.50.10.130">
    <property type="entry name" value="Terpene synthase, N-terminal domain"/>
    <property type="match status" value="1"/>
</dbReference>
<protein>
    <recommendedName>
        <fullName evidence="9">Sesquiterpene synthase</fullName>
    </recommendedName>
</protein>
<dbReference type="SFLD" id="SFLDG01019">
    <property type="entry name" value="Terpene_Cyclase_Like_1_C_Termi"/>
    <property type="match status" value="1"/>
</dbReference>
<keyword evidence="4" id="KW-0456">Lyase</keyword>
<comment type="caution">
    <text evidence="7">The sequence shown here is derived from an EMBL/GenBank/DDBJ whole genome shotgun (WGS) entry which is preliminary data.</text>
</comment>
<dbReference type="SUPFAM" id="SSF48239">
    <property type="entry name" value="Terpenoid cyclases/Protein prenyltransferases"/>
    <property type="match status" value="1"/>
</dbReference>
<evidence type="ECO:0000256" key="4">
    <source>
        <dbReference type="ARBA" id="ARBA00023239"/>
    </source>
</evidence>
<evidence type="ECO:0000259" key="5">
    <source>
        <dbReference type="Pfam" id="PF01397"/>
    </source>
</evidence>
<name>A0AAN7IC70_QUERU</name>
<dbReference type="InterPro" id="IPR008930">
    <property type="entry name" value="Terpenoid_cyclase/PrenylTrfase"/>
</dbReference>
<evidence type="ECO:0000313" key="7">
    <source>
        <dbReference type="EMBL" id="KAK4564305.1"/>
    </source>
</evidence>
<dbReference type="GO" id="GO:0016102">
    <property type="term" value="P:diterpenoid biosynthetic process"/>
    <property type="evidence" value="ECO:0007669"/>
    <property type="project" value="InterPro"/>
</dbReference>
<organism evidence="7 8">
    <name type="scientific">Quercus rubra</name>
    <name type="common">Northern red oak</name>
    <name type="synonym">Quercus borealis</name>
    <dbReference type="NCBI Taxonomy" id="3512"/>
    <lineage>
        <taxon>Eukaryota</taxon>
        <taxon>Viridiplantae</taxon>
        <taxon>Streptophyta</taxon>
        <taxon>Embryophyta</taxon>
        <taxon>Tracheophyta</taxon>
        <taxon>Spermatophyta</taxon>
        <taxon>Magnoliopsida</taxon>
        <taxon>eudicotyledons</taxon>
        <taxon>Gunneridae</taxon>
        <taxon>Pentapetalae</taxon>
        <taxon>rosids</taxon>
        <taxon>fabids</taxon>
        <taxon>Fagales</taxon>
        <taxon>Fagaceae</taxon>
        <taxon>Quercus</taxon>
    </lineage>
</organism>
<dbReference type="Pfam" id="PF01397">
    <property type="entry name" value="Terpene_synth"/>
    <property type="match status" value="1"/>
</dbReference>
<dbReference type="InterPro" id="IPR005630">
    <property type="entry name" value="Terpene_synthase_metal-bd"/>
</dbReference>
<dbReference type="PANTHER" id="PTHR31225">
    <property type="entry name" value="OS04G0344100 PROTEIN-RELATED"/>
    <property type="match status" value="1"/>
</dbReference>
<accession>A0AAN7IC70</accession>
<dbReference type="PANTHER" id="PTHR31225:SF221">
    <property type="entry name" value="(-)-GERMACRENE D SYNTHASE"/>
    <property type="match status" value="1"/>
</dbReference>
<dbReference type="InterPro" id="IPR044814">
    <property type="entry name" value="Terpene_cyclase_plant_C1"/>
</dbReference>
<dbReference type="EMBL" id="JAXUIC010000011">
    <property type="protein sequence ID" value="KAK4564305.1"/>
    <property type="molecule type" value="Genomic_DNA"/>
</dbReference>
<dbReference type="Pfam" id="PF03936">
    <property type="entry name" value="Terpene_synth_C"/>
    <property type="match status" value="1"/>
</dbReference>
<dbReference type="InterPro" id="IPR036965">
    <property type="entry name" value="Terpene_synth_N_sf"/>
</dbReference>
<dbReference type="GO" id="GO:0010333">
    <property type="term" value="F:terpene synthase activity"/>
    <property type="evidence" value="ECO:0007669"/>
    <property type="project" value="InterPro"/>
</dbReference>
<dbReference type="GO" id="GO:0000287">
    <property type="term" value="F:magnesium ion binding"/>
    <property type="evidence" value="ECO:0007669"/>
    <property type="project" value="InterPro"/>
</dbReference>
<dbReference type="CDD" id="cd00684">
    <property type="entry name" value="Terpene_cyclase_plant_C1"/>
    <property type="match status" value="1"/>
</dbReference>
<feature type="domain" description="Terpene synthase metal-binding" evidence="6">
    <location>
        <begin position="264"/>
        <end position="502"/>
    </location>
</feature>
<evidence type="ECO:0000256" key="2">
    <source>
        <dbReference type="ARBA" id="ARBA00022723"/>
    </source>
</evidence>
<dbReference type="SFLD" id="SFLDS00005">
    <property type="entry name" value="Isoprenoid_Synthase_Type_I"/>
    <property type="match status" value="1"/>
</dbReference>
<sequence length="559" mass="64978">MSHQISMATAQTQNPDANVHRRSANYRPSLWGDHFLSYSNKSEETIYDSEQVQGLKEEVQRMLMAPIDNLLEKLELIDAIQRLGVSYHFESEIDEVLQQIHKHHYTCDVQESDGALYTIALHFRLLRQQGYNILSDIFNKFKDNMGNFKESLINDVKGMLSFYEATHMRVHGEDILDEALKFTTTHLESMAINFSPPLAAQVSHALNRPIRKCLPRVEARQYFSIYQENASHNEVLLNFAKLDFNMLQKQHQKELNHISRWWKGIDVATNLSFARDRVVELYFWILGVFFEPQYSFGRRILTKTICMASIIDDIYDVYGTHEELELFTDAIKRWDISCIDQLPKYMKLCYKVLLDIFEEIEEEMCKDGRLYRVYYAKVAMTKLVQSHFEEAVWLKEKYIPTMEEYMSNALISCGYPTLSTISFIVMGDIATKEALEWVIKEPKIVRAASIICRLMDDVVSHEFEQERGQVASGIQCYMKQHGVSKQEVHDEFRKQIVNAWKDINKECIRPTEVPVPLLTRVVNLARVMDLFYKDEDAYTHVGGVMVEGITSILVDPAPV</sequence>
<evidence type="ECO:0000259" key="6">
    <source>
        <dbReference type="Pfam" id="PF03936"/>
    </source>
</evidence>
<dbReference type="InterPro" id="IPR008949">
    <property type="entry name" value="Isoprenoid_synthase_dom_sf"/>
</dbReference>
<dbReference type="Proteomes" id="UP001324115">
    <property type="component" value="Unassembled WGS sequence"/>
</dbReference>